<keyword evidence="4 5" id="KW-0472">Membrane</keyword>
<reference evidence="6 7" key="1">
    <citation type="submission" date="2024-02" db="EMBL/GenBank/DDBJ databases">
        <authorList>
            <person name="Vignale AGUSTIN F."/>
            <person name="Sosa J E."/>
            <person name="Modenutti C."/>
        </authorList>
    </citation>
    <scope>NUCLEOTIDE SEQUENCE [LARGE SCALE GENOMIC DNA]</scope>
</reference>
<dbReference type="PANTHER" id="PTHR24222:SF63">
    <property type="entry name" value="ATP BINDING CASSETTE SUBFAMILY B"/>
    <property type="match status" value="1"/>
</dbReference>
<comment type="subcellular location">
    <subcellularLocation>
        <location evidence="1">Membrane</location>
        <topology evidence="1">Multi-pass membrane protein</topology>
    </subcellularLocation>
</comment>
<dbReference type="PANTHER" id="PTHR24222">
    <property type="entry name" value="ABC TRANSPORTER B FAMILY"/>
    <property type="match status" value="1"/>
</dbReference>
<evidence type="ECO:0000256" key="5">
    <source>
        <dbReference type="SAM" id="Phobius"/>
    </source>
</evidence>
<dbReference type="Gene3D" id="1.20.1560.10">
    <property type="entry name" value="ABC transporter type 1, transmembrane domain"/>
    <property type="match status" value="1"/>
</dbReference>
<dbReference type="GO" id="GO:0016020">
    <property type="term" value="C:membrane"/>
    <property type="evidence" value="ECO:0007669"/>
    <property type="project" value="UniProtKB-SubCell"/>
</dbReference>
<comment type="caution">
    <text evidence="6">The sequence shown here is derived from an EMBL/GenBank/DDBJ whole genome shotgun (WGS) entry which is preliminary data.</text>
</comment>
<evidence type="ECO:0000313" key="6">
    <source>
        <dbReference type="EMBL" id="CAK9145283.1"/>
    </source>
</evidence>
<evidence type="ECO:0000313" key="7">
    <source>
        <dbReference type="Proteomes" id="UP001642360"/>
    </source>
</evidence>
<feature type="transmembrane region" description="Helical" evidence="5">
    <location>
        <begin position="21"/>
        <end position="44"/>
    </location>
</feature>
<keyword evidence="3 5" id="KW-1133">Transmembrane helix</keyword>
<dbReference type="InterPro" id="IPR036640">
    <property type="entry name" value="ABC1_TM_sf"/>
</dbReference>
<sequence>MSTCNTVPFTKLFSFADSTDYLLMIVGTISAVANGLRLPLMTLLFGELTDSFGETQNINDLRPLVSKVSLKFIYLAMGGGSVAFLGE</sequence>
<protein>
    <submittedName>
        <fullName evidence="6">Uncharacterized protein</fullName>
    </submittedName>
</protein>
<keyword evidence="2 5" id="KW-0812">Transmembrane</keyword>
<evidence type="ECO:0000256" key="3">
    <source>
        <dbReference type="ARBA" id="ARBA00022989"/>
    </source>
</evidence>
<evidence type="ECO:0000256" key="2">
    <source>
        <dbReference type="ARBA" id="ARBA00022692"/>
    </source>
</evidence>
<evidence type="ECO:0000256" key="4">
    <source>
        <dbReference type="ARBA" id="ARBA00023136"/>
    </source>
</evidence>
<accession>A0ABC8RKN3</accession>
<organism evidence="6 7">
    <name type="scientific">Ilex paraguariensis</name>
    <name type="common">yerba mate</name>
    <dbReference type="NCBI Taxonomy" id="185542"/>
    <lineage>
        <taxon>Eukaryota</taxon>
        <taxon>Viridiplantae</taxon>
        <taxon>Streptophyta</taxon>
        <taxon>Embryophyta</taxon>
        <taxon>Tracheophyta</taxon>
        <taxon>Spermatophyta</taxon>
        <taxon>Magnoliopsida</taxon>
        <taxon>eudicotyledons</taxon>
        <taxon>Gunneridae</taxon>
        <taxon>Pentapetalae</taxon>
        <taxon>asterids</taxon>
        <taxon>campanulids</taxon>
        <taxon>Aquifoliales</taxon>
        <taxon>Aquifoliaceae</taxon>
        <taxon>Ilex</taxon>
    </lineage>
</organism>
<proteinExistence type="predicted"/>
<name>A0ABC8RKN3_9AQUA</name>
<keyword evidence="7" id="KW-1185">Reference proteome</keyword>
<evidence type="ECO:0000256" key="1">
    <source>
        <dbReference type="ARBA" id="ARBA00004141"/>
    </source>
</evidence>
<dbReference type="EMBL" id="CAUOFW020001469">
    <property type="protein sequence ID" value="CAK9145283.1"/>
    <property type="molecule type" value="Genomic_DNA"/>
</dbReference>
<dbReference type="InterPro" id="IPR039421">
    <property type="entry name" value="Type_1_exporter"/>
</dbReference>
<dbReference type="AlphaFoldDB" id="A0ABC8RKN3"/>
<dbReference type="Proteomes" id="UP001642360">
    <property type="component" value="Unassembled WGS sequence"/>
</dbReference>
<gene>
    <name evidence="6" type="ORF">ILEXP_LOCUS13078</name>
</gene>